<name>A0A3B1BC22_9ZZZZ</name>
<dbReference type="GO" id="GO:0046872">
    <property type="term" value="F:metal ion binding"/>
    <property type="evidence" value="ECO:0007669"/>
    <property type="project" value="UniProtKB-KW"/>
</dbReference>
<dbReference type="Gene3D" id="3.20.20.60">
    <property type="entry name" value="Phosphoenolpyruvate-binding domains"/>
    <property type="match status" value="1"/>
</dbReference>
<dbReference type="InterPro" id="IPR029016">
    <property type="entry name" value="GAF-like_dom_sf"/>
</dbReference>
<dbReference type="InterPro" id="IPR015813">
    <property type="entry name" value="Pyrv/PenolPyrv_kinase-like_dom"/>
</dbReference>
<evidence type="ECO:0000256" key="14">
    <source>
        <dbReference type="SAM" id="MobiDB-lite"/>
    </source>
</evidence>
<sequence>MLETLRRIVQEVTSAENLDQALEIIVARVKLAMDVDVCSVYLKDKQRSENVLMASDGLNPESVGTVRLHASQGLTGLVGEREEPLNLADAPSHPRFEYFPETGEERFHAFLGVPIIHHRQLLGVLVVQRLAAVPFGEDSVAFLVTIAAQLAGAIAHAEVSGGISGLDSRKGRRSRSAEPLQGQPGAAGVAMGTVVVCYHDASLDTVPDREVQDTRSEVKKFRRAVDAVSTEIQAMLERMESVLPAEDRALFDAYLMMLDGDSLVGDTIGRIRKGNWAQGALRDTINGHLRTFDAMEDVYLRERAEDVRDLGRRILSKLISEGPVEPRKFPTRTILVGEEITASMLAEVPIKRLAGVVSVRGSSTSHVAILARAMGVAAVMGVSDLPVGRVDGRKIIADGYTGRVYIDPPRRVRDEFRHLLREEQELSKELSDLRDLPAITPDKVGIPLYVNSGLLADVSPSRKSGAEGIGLYRTEFPFMIRDRFPGEEEQCQIYRQVLEAFSPAPVVMRTLDVGGDKALPYFPIEEDNPFLGWRGIRISLDHPEIFLVQLRAMLRASAGLNNMDLLFPMISSVAEVDDAMRLLRRAHHELIDAGVSIGMPRVGVMIEVPAAVYQVRELARRVNFLSVGTNDLTQYLLAVDRNNAQVAELYDGLHPAVIRALQQIVDGAHEEKTPVSVCGELAGDPAAVILLLGMGVDSLSMSAANLPRIKWVIRSFTQRRARKLLAEALTFEYAHAVRNYLNSALDDAGLGGLVRAGR</sequence>
<dbReference type="InterPro" id="IPR008731">
    <property type="entry name" value="PTS_EIN"/>
</dbReference>
<dbReference type="Pfam" id="PF01590">
    <property type="entry name" value="GAF"/>
    <property type="match status" value="1"/>
</dbReference>
<dbReference type="GO" id="GO:0016301">
    <property type="term" value="F:kinase activity"/>
    <property type="evidence" value="ECO:0007669"/>
    <property type="project" value="UniProtKB-KW"/>
</dbReference>
<dbReference type="EMBL" id="UOFU01000352">
    <property type="protein sequence ID" value="VAX03855.1"/>
    <property type="molecule type" value="Genomic_DNA"/>
</dbReference>
<dbReference type="InterPro" id="IPR006318">
    <property type="entry name" value="PTS_EI-like"/>
</dbReference>
<evidence type="ECO:0000256" key="11">
    <source>
        <dbReference type="ARBA" id="ARBA00022723"/>
    </source>
</evidence>
<dbReference type="InterPro" id="IPR000121">
    <property type="entry name" value="PEP_util_C"/>
</dbReference>
<evidence type="ECO:0000256" key="12">
    <source>
        <dbReference type="ARBA" id="ARBA00022777"/>
    </source>
</evidence>
<evidence type="ECO:0000313" key="16">
    <source>
        <dbReference type="EMBL" id="VAX03855.1"/>
    </source>
</evidence>
<dbReference type="InterPro" id="IPR050499">
    <property type="entry name" value="PEP-utilizing_PTS_enzyme"/>
</dbReference>
<evidence type="ECO:0000256" key="5">
    <source>
        <dbReference type="ARBA" id="ARBA00012232"/>
    </source>
</evidence>
<keyword evidence="8" id="KW-0762">Sugar transport</keyword>
<evidence type="ECO:0000256" key="4">
    <source>
        <dbReference type="ARBA" id="ARBA00007837"/>
    </source>
</evidence>
<dbReference type="PANTHER" id="PTHR46244:SF1">
    <property type="entry name" value="PHOSPHOENOLPYRUVATE-DEPENDENT PHOSPHOTRANSFERASE SYSTEM"/>
    <property type="match status" value="1"/>
</dbReference>
<organism evidence="16">
    <name type="scientific">hydrothermal vent metagenome</name>
    <dbReference type="NCBI Taxonomy" id="652676"/>
    <lineage>
        <taxon>unclassified sequences</taxon>
        <taxon>metagenomes</taxon>
        <taxon>ecological metagenomes</taxon>
    </lineage>
</organism>
<keyword evidence="13" id="KW-0460">Magnesium</keyword>
<dbReference type="PANTHER" id="PTHR46244">
    <property type="entry name" value="PHOSPHOENOLPYRUVATE-PROTEIN PHOSPHOTRANSFERASE"/>
    <property type="match status" value="1"/>
</dbReference>
<dbReference type="PROSITE" id="PS00742">
    <property type="entry name" value="PEP_ENZYMES_2"/>
    <property type="match status" value="1"/>
</dbReference>
<evidence type="ECO:0000256" key="3">
    <source>
        <dbReference type="ARBA" id="ARBA00004496"/>
    </source>
</evidence>
<dbReference type="Pfam" id="PF05524">
    <property type="entry name" value="PEP-utilisers_N"/>
    <property type="match status" value="1"/>
</dbReference>
<dbReference type="Gene3D" id="3.50.30.10">
    <property type="entry name" value="Phosphohistidine domain"/>
    <property type="match status" value="1"/>
</dbReference>
<reference evidence="16" key="1">
    <citation type="submission" date="2018-06" db="EMBL/GenBank/DDBJ databases">
        <authorList>
            <person name="Zhirakovskaya E."/>
        </authorList>
    </citation>
    <scope>NUCLEOTIDE SEQUENCE</scope>
</reference>
<feature type="region of interest" description="Disordered" evidence="14">
    <location>
        <begin position="162"/>
        <end position="185"/>
    </location>
</feature>
<keyword evidence="11" id="KW-0479">Metal-binding</keyword>
<dbReference type="PRINTS" id="PR01736">
    <property type="entry name" value="PHPHTRNFRASE"/>
</dbReference>
<dbReference type="NCBIfam" id="TIGR01417">
    <property type="entry name" value="PTS_I_fam"/>
    <property type="match status" value="1"/>
</dbReference>
<evidence type="ECO:0000256" key="9">
    <source>
        <dbReference type="ARBA" id="ARBA00022679"/>
    </source>
</evidence>
<dbReference type="NCBIfam" id="NF008283">
    <property type="entry name" value="PRK11061.1"/>
    <property type="match status" value="1"/>
</dbReference>
<gene>
    <name evidence="16" type="ORF">MNBD_GAMMA20-448</name>
</gene>
<dbReference type="GO" id="GO:0008965">
    <property type="term" value="F:phosphoenolpyruvate-protein phosphotransferase activity"/>
    <property type="evidence" value="ECO:0007669"/>
    <property type="project" value="UniProtKB-EC"/>
</dbReference>
<dbReference type="InterPro" id="IPR008279">
    <property type="entry name" value="PEP-util_enz_mobile_dom"/>
</dbReference>
<evidence type="ECO:0000256" key="6">
    <source>
        <dbReference type="ARBA" id="ARBA00022448"/>
    </source>
</evidence>
<keyword evidence="12 16" id="KW-0418">Kinase</keyword>
<accession>A0A3B1BC22</accession>
<dbReference type="InterPro" id="IPR040442">
    <property type="entry name" value="Pyrv_kinase-like_dom_sf"/>
</dbReference>
<evidence type="ECO:0000256" key="1">
    <source>
        <dbReference type="ARBA" id="ARBA00000683"/>
    </source>
</evidence>
<dbReference type="InterPro" id="IPR036618">
    <property type="entry name" value="PtsI_HPr-bd_sf"/>
</dbReference>
<dbReference type="InterPro" id="IPR003018">
    <property type="entry name" value="GAF"/>
</dbReference>
<comment type="catalytic activity">
    <reaction evidence="1">
        <text>L-histidyl-[protein] + phosphoenolpyruvate = N(pros)-phospho-L-histidyl-[protein] + pyruvate</text>
        <dbReference type="Rhea" id="RHEA:23880"/>
        <dbReference type="Rhea" id="RHEA-COMP:9745"/>
        <dbReference type="Rhea" id="RHEA-COMP:9746"/>
        <dbReference type="ChEBI" id="CHEBI:15361"/>
        <dbReference type="ChEBI" id="CHEBI:29979"/>
        <dbReference type="ChEBI" id="CHEBI:58702"/>
        <dbReference type="ChEBI" id="CHEBI:64837"/>
        <dbReference type="EC" id="2.7.3.9"/>
    </reaction>
</comment>
<comment type="cofactor">
    <cofactor evidence="2">
        <name>Mg(2+)</name>
        <dbReference type="ChEBI" id="CHEBI:18420"/>
    </cofactor>
</comment>
<dbReference type="SUPFAM" id="SSF55781">
    <property type="entry name" value="GAF domain-like"/>
    <property type="match status" value="1"/>
</dbReference>
<dbReference type="Pfam" id="PF00391">
    <property type="entry name" value="PEP-utilizers"/>
    <property type="match status" value="1"/>
</dbReference>
<evidence type="ECO:0000259" key="15">
    <source>
        <dbReference type="SMART" id="SM00065"/>
    </source>
</evidence>
<evidence type="ECO:0000256" key="7">
    <source>
        <dbReference type="ARBA" id="ARBA00022490"/>
    </source>
</evidence>
<dbReference type="InterPro" id="IPR036637">
    <property type="entry name" value="Phosphohistidine_dom_sf"/>
</dbReference>
<dbReference type="SMART" id="SM00065">
    <property type="entry name" value="GAF"/>
    <property type="match status" value="1"/>
</dbReference>
<dbReference type="GO" id="GO:0005737">
    <property type="term" value="C:cytoplasm"/>
    <property type="evidence" value="ECO:0007669"/>
    <property type="project" value="UniProtKB-SubCell"/>
</dbReference>
<dbReference type="EC" id="2.7.3.9" evidence="5"/>
<comment type="subcellular location">
    <subcellularLocation>
        <location evidence="3">Cytoplasm</location>
    </subcellularLocation>
</comment>
<feature type="domain" description="GAF" evidence="15">
    <location>
        <begin position="17"/>
        <end position="164"/>
    </location>
</feature>
<dbReference type="InterPro" id="IPR023151">
    <property type="entry name" value="PEP_util_CS"/>
</dbReference>
<dbReference type="Gene3D" id="1.10.274.10">
    <property type="entry name" value="PtsI, HPr-binding domain"/>
    <property type="match status" value="1"/>
</dbReference>
<dbReference type="SUPFAM" id="SSF51621">
    <property type="entry name" value="Phosphoenolpyruvate/pyruvate domain"/>
    <property type="match status" value="1"/>
</dbReference>
<dbReference type="AlphaFoldDB" id="A0A3B1BC22"/>
<evidence type="ECO:0000256" key="2">
    <source>
        <dbReference type="ARBA" id="ARBA00001946"/>
    </source>
</evidence>
<keyword evidence="10" id="KW-0598">Phosphotransferase system</keyword>
<dbReference type="Gene3D" id="3.30.450.40">
    <property type="match status" value="1"/>
</dbReference>
<dbReference type="SUPFAM" id="SSF52009">
    <property type="entry name" value="Phosphohistidine domain"/>
    <property type="match status" value="1"/>
</dbReference>
<evidence type="ECO:0000256" key="8">
    <source>
        <dbReference type="ARBA" id="ARBA00022597"/>
    </source>
</evidence>
<evidence type="ECO:0000256" key="13">
    <source>
        <dbReference type="ARBA" id="ARBA00022842"/>
    </source>
</evidence>
<proteinExistence type="inferred from homology"/>
<keyword evidence="6" id="KW-0813">Transport</keyword>
<keyword evidence="9" id="KW-0808">Transferase</keyword>
<protein>
    <recommendedName>
        <fullName evidence="5">phosphoenolpyruvate--protein phosphotransferase</fullName>
        <ecNumber evidence="5">2.7.3.9</ecNumber>
    </recommendedName>
</protein>
<dbReference type="SUPFAM" id="SSF47831">
    <property type="entry name" value="Enzyme I of the PEP:sugar phosphotransferase system HPr-binding (sub)domain"/>
    <property type="match status" value="1"/>
</dbReference>
<evidence type="ECO:0000256" key="10">
    <source>
        <dbReference type="ARBA" id="ARBA00022683"/>
    </source>
</evidence>
<dbReference type="GO" id="GO:0009401">
    <property type="term" value="P:phosphoenolpyruvate-dependent sugar phosphotransferase system"/>
    <property type="evidence" value="ECO:0007669"/>
    <property type="project" value="UniProtKB-KW"/>
</dbReference>
<keyword evidence="7" id="KW-0963">Cytoplasm</keyword>
<dbReference type="Pfam" id="PF02896">
    <property type="entry name" value="PEP-utilizers_C"/>
    <property type="match status" value="1"/>
</dbReference>
<comment type="similarity">
    <text evidence="4">Belongs to the PEP-utilizing enzyme family.</text>
</comment>